<keyword evidence="3" id="KW-1185">Reference proteome</keyword>
<dbReference type="InterPro" id="IPR002575">
    <property type="entry name" value="Aminoglycoside_PTrfase"/>
</dbReference>
<dbReference type="Proteomes" id="UP001596956">
    <property type="component" value="Unassembled WGS sequence"/>
</dbReference>
<accession>A0ABW3BB19</accession>
<dbReference type="EMBL" id="JBHTHR010000035">
    <property type="protein sequence ID" value="MFD0800260.1"/>
    <property type="molecule type" value="Genomic_DNA"/>
</dbReference>
<evidence type="ECO:0000259" key="1">
    <source>
        <dbReference type="Pfam" id="PF01636"/>
    </source>
</evidence>
<evidence type="ECO:0000313" key="2">
    <source>
        <dbReference type="EMBL" id="MFD0800260.1"/>
    </source>
</evidence>
<protein>
    <submittedName>
        <fullName evidence="2">Phosphotransferase enzyme family protein</fullName>
    </submittedName>
</protein>
<dbReference type="InterPro" id="IPR011009">
    <property type="entry name" value="Kinase-like_dom_sf"/>
</dbReference>
<dbReference type="Pfam" id="PF01636">
    <property type="entry name" value="APH"/>
    <property type="match status" value="1"/>
</dbReference>
<comment type="caution">
    <text evidence="2">The sequence shown here is derived from an EMBL/GenBank/DDBJ whole genome shotgun (WGS) entry which is preliminary data.</text>
</comment>
<name>A0ABW3BB19_9ACTN</name>
<sequence>MRDRADVGSVLGEYYALEGLDLVAVDGGADLGASLWRATDARGRRFAVKWSSSGSPAGLVLPAALNAVRPASAPEPLLTRTGAWWVDTGGARLSVMEWVEGTSAMETSLERKGWHRLGQLLAALHELPLQGEVLSQVPREDFDPGQWARLFERVDAELDTAPADQIGRRLAGLWHQNRAELRAVYRRTLELAARLRKREDLPSFSACHADPHLGNLIVAADGRPILIDFDDAVLAPRERDLMFVLGGGVLADMAATGEQQRWFLEGYGHHEAGAELLTYYRGLRVLEDASELAGIVLDLGNTDEERHEALGHVSAVFSPTGLLAQAQSAAVSR</sequence>
<reference evidence="3" key="1">
    <citation type="journal article" date="2019" name="Int. J. Syst. Evol. Microbiol.">
        <title>The Global Catalogue of Microorganisms (GCM) 10K type strain sequencing project: providing services to taxonomists for standard genome sequencing and annotation.</title>
        <authorList>
            <consortium name="The Broad Institute Genomics Platform"/>
            <consortium name="The Broad Institute Genome Sequencing Center for Infectious Disease"/>
            <person name="Wu L."/>
            <person name="Ma J."/>
        </authorList>
    </citation>
    <scope>NUCLEOTIDE SEQUENCE [LARGE SCALE GENOMIC DNA]</scope>
    <source>
        <strain evidence="3">CCUG 63369</strain>
    </source>
</reference>
<proteinExistence type="predicted"/>
<dbReference type="SUPFAM" id="SSF56112">
    <property type="entry name" value="Protein kinase-like (PK-like)"/>
    <property type="match status" value="1"/>
</dbReference>
<evidence type="ECO:0000313" key="3">
    <source>
        <dbReference type="Proteomes" id="UP001596956"/>
    </source>
</evidence>
<dbReference type="Gene3D" id="3.30.200.20">
    <property type="entry name" value="Phosphorylase Kinase, domain 1"/>
    <property type="match status" value="1"/>
</dbReference>
<dbReference type="Gene3D" id="1.10.510.10">
    <property type="entry name" value="Transferase(Phosphotransferase) domain 1"/>
    <property type="match status" value="1"/>
</dbReference>
<organism evidence="2 3">
    <name type="scientific">Streptomonospora algeriensis</name>
    <dbReference type="NCBI Taxonomy" id="995084"/>
    <lineage>
        <taxon>Bacteria</taxon>
        <taxon>Bacillati</taxon>
        <taxon>Actinomycetota</taxon>
        <taxon>Actinomycetes</taxon>
        <taxon>Streptosporangiales</taxon>
        <taxon>Nocardiopsidaceae</taxon>
        <taxon>Streptomonospora</taxon>
    </lineage>
</organism>
<feature type="domain" description="Aminoglycoside phosphotransferase" evidence="1">
    <location>
        <begin position="66"/>
        <end position="268"/>
    </location>
</feature>
<dbReference type="Gene3D" id="1.20.58.840">
    <property type="match status" value="1"/>
</dbReference>
<gene>
    <name evidence="2" type="ORF">ACFQZU_02870</name>
</gene>